<keyword evidence="5" id="KW-1185">Reference proteome</keyword>
<feature type="chain" id="PRO_5032771795" description="Tyrosine-protein kinase ephrin type A/B receptor-like domain-containing protein" evidence="2">
    <location>
        <begin position="18"/>
        <end position="1337"/>
    </location>
</feature>
<sequence>MFRVCCYILVFVAGGSQTCLPGAIPEGQRSNISQNGLSMPIGIASGDWQFNLILTDMMEILLKEALGYNVARVVTGSGLFKLLYVAGCRLEAPITCSLPSFHHITLEVMVAHTALTEWITAMEQLGDEAPVDLGSMGYEGTEGLFVFQEPRTKYLADTGLDLSYFFSYNASWFHPENYLATVDEVDMSQLRPCAESLHVEWPGLAQQYLSVTGDLDGIEYRNGEAHLICWRDTWWLAPACRSNASNCIAVVTGPEAWGKPYMVQQAAFHNMPLALASAVSTSAYQQITLQLKSLFYWWTPDPSFAAFQTSKVVFPQHNAGEYREGVYKTQPNSEPMRKLVSSGLATAASRANGLVANFYFLESDVSDLLALHVQSGSNPWHTACTWLKSHGDQWAGWIPAKTDCTAGKGLVDESGMFVSAGANAADCATCPPGRASLKWNNTFLCASCPVGSFQNSWGATECSLCDTGAIAAERGATQCSLCTLGQFANGTGMSFCFNCTMESGHSGQRELWTTSQEVIWETGSQIIQVQGATSSSFCSCTVGSFLKEGRCVACPVGTHCPGSNRLELLPGYFSSPDTPDDVYLCEESFCPGGPPGTCAENRDAESVACTLCLGGHREQRDGSCQPCSDSDYMLLLLLAAGIVAGVAALYVSLLQEEQAQQNRHVLVIVCGFSQFLAMLQMLAVIKRFDISWGEPFASFLIYSDILSLDFEMVSFTCVTMGPVETFALRALTMPAMVVVASMVYAAHKLTAFLLNGAAGANRVSARYLLRTVGSLFLMFFIILFSMLLAPFKCRAHPNGRFTVQGYGSVLCNGHGQHMQLFLIGGLACMMPLLFLSVCIWLVLVELPRRLTRSDTNFVRTCSFLIVRFRPGAEVFAVVLLIRNAVVVLCPIVSTNSTKLLMMSLVLYANQLLVALFRPWRFALCNFLDMVIVLGMLVILDMGSVTVRDSDHRATTAVVVIFLSAMFAAAFGTFFWAISRFFWLKIRKRFKFFLCHHKQGAGSMARLLKMELEVRLPGTRTFIDCDDLSDLTRLFSYVSQDTETFVILGSPQIFTRKWCIGEMVSARQSRVRTLLLAWPDMVAPDAVLIENYCSIVPDIGELVKFGISLADVQATLRFLSSVETLTLPGQLIHNIDQLIDSFTGIPHSKISRFSSKDTGSDFPILVDPGNLEAVASAMVLSALLKPLLLGTHLPIPSVLSQDFEIAQSAKMSLMLCSESCFKSEHVRTWLLQAYHAASCCMIPVIVQDGFQVPTASYVSSEFPVSAMDIEELHLYGVIIRALFQDIALIFLPQSFNREDLDLRAQQAARRLTAPQQTLKDKVVRLIESFHTPTLKLVA</sequence>
<feature type="transmembrane region" description="Helical" evidence="1">
    <location>
        <begin position="923"/>
        <end position="944"/>
    </location>
</feature>
<evidence type="ECO:0000256" key="2">
    <source>
        <dbReference type="SAM" id="SignalP"/>
    </source>
</evidence>
<dbReference type="InterPro" id="IPR035897">
    <property type="entry name" value="Toll_tir_struct_dom_sf"/>
</dbReference>
<dbReference type="SUPFAM" id="SSF57184">
    <property type="entry name" value="Growth factor receptor domain"/>
    <property type="match status" value="1"/>
</dbReference>
<feature type="signal peptide" evidence="2">
    <location>
        <begin position="1"/>
        <end position="17"/>
    </location>
</feature>
<dbReference type="SUPFAM" id="SSF52200">
    <property type="entry name" value="Toll/Interleukin receptor TIR domain"/>
    <property type="match status" value="1"/>
</dbReference>
<dbReference type="OrthoDB" id="433239at2759"/>
<dbReference type="Proteomes" id="UP000604046">
    <property type="component" value="Unassembled WGS sequence"/>
</dbReference>
<feature type="transmembrane region" description="Helical" evidence="1">
    <location>
        <begin position="956"/>
        <end position="982"/>
    </location>
</feature>
<organism evidence="4 5">
    <name type="scientific">Symbiodinium natans</name>
    <dbReference type="NCBI Taxonomy" id="878477"/>
    <lineage>
        <taxon>Eukaryota</taxon>
        <taxon>Sar</taxon>
        <taxon>Alveolata</taxon>
        <taxon>Dinophyceae</taxon>
        <taxon>Suessiales</taxon>
        <taxon>Symbiodiniaceae</taxon>
        <taxon>Symbiodinium</taxon>
    </lineage>
</organism>
<keyword evidence="2" id="KW-0732">Signal</keyword>
<evidence type="ECO:0000256" key="1">
    <source>
        <dbReference type="SAM" id="Phobius"/>
    </source>
</evidence>
<feature type="transmembrane region" description="Helical" evidence="1">
    <location>
        <begin position="726"/>
        <end position="746"/>
    </location>
</feature>
<dbReference type="EMBL" id="CAJNDS010000291">
    <property type="protein sequence ID" value="CAE7039625.1"/>
    <property type="molecule type" value="Genomic_DNA"/>
</dbReference>
<dbReference type="PANTHER" id="PTHR46967">
    <property type="entry name" value="INSULIN-LIKE GROWTH FACTOR BINDING PROTEIN,N-TERMINAL"/>
    <property type="match status" value="1"/>
</dbReference>
<feature type="transmembrane region" description="Helical" evidence="1">
    <location>
        <begin position="820"/>
        <end position="843"/>
    </location>
</feature>
<feature type="domain" description="Tyrosine-protein kinase ephrin type A/B receptor-like" evidence="3">
    <location>
        <begin position="442"/>
        <end position="477"/>
    </location>
</feature>
<dbReference type="Pfam" id="PF07699">
    <property type="entry name" value="Ephrin_rec_like"/>
    <property type="match status" value="1"/>
</dbReference>
<evidence type="ECO:0000259" key="3">
    <source>
        <dbReference type="Pfam" id="PF07699"/>
    </source>
</evidence>
<gene>
    <name evidence="4" type="ORF">SNAT2548_LOCUS4718</name>
</gene>
<keyword evidence="1" id="KW-1133">Transmembrane helix</keyword>
<evidence type="ECO:0000313" key="5">
    <source>
        <dbReference type="Proteomes" id="UP000604046"/>
    </source>
</evidence>
<dbReference type="SMART" id="SM01411">
    <property type="entry name" value="Ephrin_rec_like"/>
    <property type="match status" value="2"/>
</dbReference>
<dbReference type="InterPro" id="IPR011641">
    <property type="entry name" value="Tyr-kin_ephrin_A/B_rcpt-like"/>
</dbReference>
<keyword evidence="1" id="KW-0472">Membrane</keyword>
<feature type="transmembrane region" description="Helical" evidence="1">
    <location>
        <begin position="665"/>
        <end position="685"/>
    </location>
</feature>
<name>A0A812IP72_9DINO</name>
<feature type="transmembrane region" description="Helical" evidence="1">
    <location>
        <begin position="632"/>
        <end position="653"/>
    </location>
</feature>
<dbReference type="Gene3D" id="2.10.50.10">
    <property type="entry name" value="Tumor Necrosis Factor Receptor, subunit A, domain 2"/>
    <property type="match status" value="1"/>
</dbReference>
<feature type="transmembrane region" description="Helical" evidence="1">
    <location>
        <begin position="899"/>
        <end position="916"/>
    </location>
</feature>
<feature type="transmembrane region" description="Helical" evidence="1">
    <location>
        <begin position="767"/>
        <end position="791"/>
    </location>
</feature>
<dbReference type="PANTHER" id="PTHR46967:SF1">
    <property type="entry name" value="KERATIN-ASSOCIATED PROTEIN 16-1-LIKE"/>
    <property type="match status" value="1"/>
</dbReference>
<proteinExistence type="predicted"/>
<comment type="caution">
    <text evidence="4">The sequence shown here is derived from an EMBL/GenBank/DDBJ whole genome shotgun (WGS) entry which is preliminary data.</text>
</comment>
<keyword evidence="1" id="KW-0812">Transmembrane</keyword>
<evidence type="ECO:0000313" key="4">
    <source>
        <dbReference type="EMBL" id="CAE7039625.1"/>
    </source>
</evidence>
<dbReference type="InterPro" id="IPR009030">
    <property type="entry name" value="Growth_fac_rcpt_cys_sf"/>
</dbReference>
<reference evidence="4" key="1">
    <citation type="submission" date="2021-02" db="EMBL/GenBank/DDBJ databases">
        <authorList>
            <person name="Dougan E. K."/>
            <person name="Rhodes N."/>
            <person name="Thang M."/>
            <person name="Chan C."/>
        </authorList>
    </citation>
    <scope>NUCLEOTIDE SEQUENCE</scope>
</reference>
<feature type="transmembrane region" description="Helical" evidence="1">
    <location>
        <begin position="874"/>
        <end position="893"/>
    </location>
</feature>
<accession>A0A812IP72</accession>
<dbReference type="SUPFAM" id="SSF53850">
    <property type="entry name" value="Periplasmic binding protein-like II"/>
    <property type="match status" value="1"/>
</dbReference>
<protein>
    <recommendedName>
        <fullName evidence="3">Tyrosine-protein kinase ephrin type A/B receptor-like domain-containing protein</fullName>
    </recommendedName>
</protein>